<protein>
    <recommendedName>
        <fullName evidence="5">BZIP domain-containing protein</fullName>
    </recommendedName>
</protein>
<gene>
    <name evidence="3" type="ORF">V7S43_002760</name>
</gene>
<evidence type="ECO:0000313" key="4">
    <source>
        <dbReference type="Proteomes" id="UP001632037"/>
    </source>
</evidence>
<evidence type="ECO:0000313" key="3">
    <source>
        <dbReference type="EMBL" id="KAL3672096.1"/>
    </source>
</evidence>
<keyword evidence="2" id="KW-1133">Transmembrane helix</keyword>
<keyword evidence="4" id="KW-1185">Reference proteome</keyword>
<comment type="caution">
    <text evidence="3">The sequence shown here is derived from an EMBL/GenBank/DDBJ whole genome shotgun (WGS) entry which is preliminary data.</text>
</comment>
<proteinExistence type="predicted"/>
<reference evidence="3 4" key="1">
    <citation type="submission" date="2024-09" db="EMBL/GenBank/DDBJ databases">
        <title>Genome sequencing and assembly of Phytophthora oleae, isolate VK10A, causative agent of rot of olive drupes.</title>
        <authorList>
            <person name="Conti Taguali S."/>
            <person name="Riolo M."/>
            <person name="La Spada F."/>
            <person name="Cacciola S.O."/>
            <person name="Dionisio G."/>
        </authorList>
    </citation>
    <scope>NUCLEOTIDE SEQUENCE [LARGE SCALE GENOMIC DNA]</scope>
    <source>
        <strain evidence="3 4">VK10A</strain>
    </source>
</reference>
<evidence type="ECO:0000256" key="1">
    <source>
        <dbReference type="SAM" id="MobiDB-lite"/>
    </source>
</evidence>
<feature type="region of interest" description="Disordered" evidence="1">
    <location>
        <begin position="56"/>
        <end position="116"/>
    </location>
</feature>
<sequence length="157" mass="17498">MNHVSRGALDSPVDISLDSDANALGFLTSANGLQRDTSGQMDDVDLSFLSDLLSQDSGAPLASSTPSPSSSNHSMTSSESVDSTELILALGSERKRKLAASPDSGENDEQLDERDERRRMLSAKNARRYRSRKKVSVYWVVVYKLTLFVWFRTNWWH</sequence>
<keyword evidence="2" id="KW-0472">Membrane</keyword>
<evidence type="ECO:0000256" key="2">
    <source>
        <dbReference type="SAM" id="Phobius"/>
    </source>
</evidence>
<dbReference type="Proteomes" id="UP001632037">
    <property type="component" value="Unassembled WGS sequence"/>
</dbReference>
<dbReference type="AlphaFoldDB" id="A0ABD3G0B2"/>
<dbReference type="EMBL" id="JBIMZQ010000004">
    <property type="protein sequence ID" value="KAL3672096.1"/>
    <property type="molecule type" value="Genomic_DNA"/>
</dbReference>
<feature type="compositionally biased region" description="Low complexity" evidence="1">
    <location>
        <begin position="56"/>
        <end position="80"/>
    </location>
</feature>
<name>A0ABD3G0B2_9STRA</name>
<organism evidence="3 4">
    <name type="scientific">Phytophthora oleae</name>
    <dbReference type="NCBI Taxonomy" id="2107226"/>
    <lineage>
        <taxon>Eukaryota</taxon>
        <taxon>Sar</taxon>
        <taxon>Stramenopiles</taxon>
        <taxon>Oomycota</taxon>
        <taxon>Peronosporomycetes</taxon>
        <taxon>Peronosporales</taxon>
        <taxon>Peronosporaceae</taxon>
        <taxon>Phytophthora</taxon>
    </lineage>
</organism>
<keyword evidence="2" id="KW-0812">Transmembrane</keyword>
<feature type="transmembrane region" description="Helical" evidence="2">
    <location>
        <begin position="135"/>
        <end position="151"/>
    </location>
</feature>
<evidence type="ECO:0008006" key="5">
    <source>
        <dbReference type="Google" id="ProtNLM"/>
    </source>
</evidence>
<accession>A0ABD3G0B2</accession>